<feature type="transmembrane region" description="Helical" evidence="2">
    <location>
        <begin position="22"/>
        <end position="47"/>
    </location>
</feature>
<evidence type="ECO:0000256" key="2">
    <source>
        <dbReference type="SAM" id="Phobius"/>
    </source>
</evidence>
<feature type="transmembrane region" description="Helical" evidence="2">
    <location>
        <begin position="246"/>
        <end position="262"/>
    </location>
</feature>
<feature type="compositionally biased region" description="Basic and acidic residues" evidence="1">
    <location>
        <begin position="295"/>
        <end position="307"/>
    </location>
</feature>
<organism evidence="4 5">
    <name type="scientific">Favolaschia claudopus</name>
    <dbReference type="NCBI Taxonomy" id="2862362"/>
    <lineage>
        <taxon>Eukaryota</taxon>
        <taxon>Fungi</taxon>
        <taxon>Dikarya</taxon>
        <taxon>Basidiomycota</taxon>
        <taxon>Agaricomycotina</taxon>
        <taxon>Agaricomycetes</taxon>
        <taxon>Agaricomycetidae</taxon>
        <taxon>Agaricales</taxon>
        <taxon>Marasmiineae</taxon>
        <taxon>Mycenaceae</taxon>
        <taxon>Favolaschia</taxon>
    </lineage>
</organism>
<keyword evidence="2" id="KW-1133">Transmembrane helix</keyword>
<dbReference type="Proteomes" id="UP001362999">
    <property type="component" value="Unassembled WGS sequence"/>
</dbReference>
<feature type="region of interest" description="Disordered" evidence="1">
    <location>
        <begin position="294"/>
        <end position="322"/>
    </location>
</feature>
<feature type="transmembrane region" description="Helical" evidence="2">
    <location>
        <begin position="206"/>
        <end position="226"/>
    </location>
</feature>
<feature type="transmembrane region" description="Helical" evidence="2">
    <location>
        <begin position="131"/>
        <end position="152"/>
    </location>
</feature>
<evidence type="ECO:0000256" key="1">
    <source>
        <dbReference type="SAM" id="MobiDB-lite"/>
    </source>
</evidence>
<dbReference type="AlphaFoldDB" id="A0AAW0A3T3"/>
<keyword evidence="2" id="KW-0812">Transmembrane</keyword>
<feature type="transmembrane region" description="Helical" evidence="2">
    <location>
        <begin position="172"/>
        <end position="194"/>
    </location>
</feature>
<dbReference type="EMBL" id="JAWWNJ010000088">
    <property type="protein sequence ID" value="KAK7000598.1"/>
    <property type="molecule type" value="Genomic_DNA"/>
</dbReference>
<feature type="domain" description="DUF6534" evidence="3">
    <location>
        <begin position="178"/>
        <end position="266"/>
    </location>
</feature>
<keyword evidence="2" id="KW-0472">Membrane</keyword>
<feature type="transmembrane region" description="Helical" evidence="2">
    <location>
        <begin position="101"/>
        <end position="119"/>
    </location>
</feature>
<sequence>MTHSSTTPRLPRATLIPLDDTIGALVIGAILSSSLFGVSCLQVYLYFTRYCSRDSLLLKSFVATLLSLDALHGALVAHALYVTVVNNFGDYANLTKLPWSGVIETIIGALVAGMVQFFYAWRIYVLSEKSFILPVIIAICAVLGFVFGTLYAQKGLSVPYVKVEGLLLVYSSTALAFSITSDIIITVAMLYYLSRSKTGMKATNRAINTLVAYAISSGLVTTMFAIADLVATWTAPSPPTLIEAPFLFILVRLHCLSFMTILNSRDIVRSQLNVSSNIDSHALVHISRSVVPDSDMERSKSNSKSDTKNVVLSEPRVGIDEA</sequence>
<proteinExistence type="predicted"/>
<protein>
    <recommendedName>
        <fullName evidence="3">DUF6534 domain-containing protein</fullName>
    </recommendedName>
</protein>
<evidence type="ECO:0000313" key="4">
    <source>
        <dbReference type="EMBL" id="KAK7000598.1"/>
    </source>
</evidence>
<evidence type="ECO:0000313" key="5">
    <source>
        <dbReference type="Proteomes" id="UP001362999"/>
    </source>
</evidence>
<accession>A0AAW0A3T3</accession>
<dbReference type="PANTHER" id="PTHR40465">
    <property type="entry name" value="CHROMOSOME 1, WHOLE GENOME SHOTGUN SEQUENCE"/>
    <property type="match status" value="1"/>
</dbReference>
<feature type="transmembrane region" description="Helical" evidence="2">
    <location>
        <begin position="56"/>
        <end position="81"/>
    </location>
</feature>
<dbReference type="PANTHER" id="PTHR40465:SF1">
    <property type="entry name" value="DUF6534 DOMAIN-CONTAINING PROTEIN"/>
    <property type="match status" value="1"/>
</dbReference>
<reference evidence="4 5" key="1">
    <citation type="journal article" date="2024" name="J Genomics">
        <title>Draft genome sequencing and assembly of Favolaschia claudopus CIRM-BRFM 2984 isolated from oak limbs.</title>
        <authorList>
            <person name="Navarro D."/>
            <person name="Drula E."/>
            <person name="Chaduli D."/>
            <person name="Cazenave R."/>
            <person name="Ahrendt S."/>
            <person name="Wang J."/>
            <person name="Lipzen A."/>
            <person name="Daum C."/>
            <person name="Barry K."/>
            <person name="Grigoriev I.V."/>
            <person name="Favel A."/>
            <person name="Rosso M.N."/>
            <person name="Martin F."/>
        </authorList>
    </citation>
    <scope>NUCLEOTIDE SEQUENCE [LARGE SCALE GENOMIC DNA]</scope>
    <source>
        <strain evidence="4 5">CIRM-BRFM 2984</strain>
    </source>
</reference>
<evidence type="ECO:0000259" key="3">
    <source>
        <dbReference type="Pfam" id="PF20152"/>
    </source>
</evidence>
<gene>
    <name evidence="4" type="ORF">R3P38DRAFT_3369245</name>
</gene>
<dbReference type="Pfam" id="PF20152">
    <property type="entry name" value="DUF6534"/>
    <property type="match status" value="1"/>
</dbReference>
<name>A0AAW0A3T3_9AGAR</name>
<comment type="caution">
    <text evidence="4">The sequence shown here is derived from an EMBL/GenBank/DDBJ whole genome shotgun (WGS) entry which is preliminary data.</text>
</comment>
<keyword evidence="5" id="KW-1185">Reference proteome</keyword>
<dbReference type="InterPro" id="IPR045339">
    <property type="entry name" value="DUF6534"/>
</dbReference>